<evidence type="ECO:0000313" key="7">
    <source>
        <dbReference type="Proteomes" id="UP000243819"/>
    </source>
</evidence>
<evidence type="ECO:0000256" key="2">
    <source>
        <dbReference type="ARBA" id="ARBA00022823"/>
    </source>
</evidence>
<comment type="function">
    <text evidence="3">The glycine cleavage system catalyzes the degradation of glycine. The H protein shuttles the methylamine group of glycine from the P protein to the T protein.</text>
</comment>
<dbReference type="OrthoDB" id="9796712at2"/>
<feature type="domain" description="Lipoyl-binding" evidence="5">
    <location>
        <begin position="21"/>
        <end position="103"/>
    </location>
</feature>
<gene>
    <name evidence="3" type="primary">gcvH</name>
    <name evidence="6" type="ORF">SAMN03080614_1001117</name>
</gene>
<evidence type="ECO:0000313" key="6">
    <source>
        <dbReference type="EMBL" id="SES63132.1"/>
    </source>
</evidence>
<dbReference type="InterPro" id="IPR017453">
    <property type="entry name" value="GCV_H_sub"/>
</dbReference>
<evidence type="ECO:0000256" key="3">
    <source>
        <dbReference type="HAMAP-Rule" id="MF_00272"/>
    </source>
</evidence>
<dbReference type="InterPro" id="IPR002930">
    <property type="entry name" value="GCV_H"/>
</dbReference>
<name>A0A1H9Y312_9FIRM</name>
<dbReference type="NCBIfam" id="NF002270">
    <property type="entry name" value="PRK01202.1"/>
    <property type="match status" value="1"/>
</dbReference>
<evidence type="ECO:0000259" key="5">
    <source>
        <dbReference type="PROSITE" id="PS50968"/>
    </source>
</evidence>
<sequence>MIKKGLLYSKDHEWLKVEGNKVKVGITDHAQDQLGDIVFIELPSVGDSVNKGEGFAVIESVKAAADVYAPISGTIVEVNEELLDAPETVNSDPYDGGWLVVIQLDDEGELDDLLSPEEYETFIEEE</sequence>
<dbReference type="PANTHER" id="PTHR11715:SF3">
    <property type="entry name" value="GLYCINE CLEAVAGE SYSTEM H PROTEIN-RELATED"/>
    <property type="match status" value="1"/>
</dbReference>
<evidence type="ECO:0000256" key="1">
    <source>
        <dbReference type="ARBA" id="ARBA00009249"/>
    </source>
</evidence>
<dbReference type="CDD" id="cd06848">
    <property type="entry name" value="GCS_H"/>
    <property type="match status" value="1"/>
</dbReference>
<protein>
    <recommendedName>
        <fullName evidence="3">Glycine cleavage system H protein</fullName>
    </recommendedName>
</protein>
<organism evidence="6 7">
    <name type="scientific">Anaerobranca gottschalkii DSM 13577</name>
    <dbReference type="NCBI Taxonomy" id="1120990"/>
    <lineage>
        <taxon>Bacteria</taxon>
        <taxon>Bacillati</taxon>
        <taxon>Bacillota</taxon>
        <taxon>Clostridia</taxon>
        <taxon>Eubacteriales</taxon>
        <taxon>Proteinivoracaceae</taxon>
        <taxon>Anaerobranca</taxon>
    </lineage>
</organism>
<comment type="similarity">
    <text evidence="1 3">Belongs to the GcvH family.</text>
</comment>
<dbReference type="InterPro" id="IPR011053">
    <property type="entry name" value="Single_hybrid_motif"/>
</dbReference>
<dbReference type="Gene3D" id="2.40.50.100">
    <property type="match status" value="1"/>
</dbReference>
<dbReference type="EMBL" id="FOIF01000001">
    <property type="protein sequence ID" value="SES63132.1"/>
    <property type="molecule type" value="Genomic_DNA"/>
</dbReference>
<keyword evidence="2 3" id="KW-0450">Lipoyl</keyword>
<dbReference type="AlphaFoldDB" id="A0A1H9Y312"/>
<dbReference type="RefSeq" id="WP_091347836.1">
    <property type="nucleotide sequence ID" value="NZ_FOIF01000001.1"/>
</dbReference>
<reference evidence="7" key="1">
    <citation type="submission" date="2016-10" db="EMBL/GenBank/DDBJ databases">
        <authorList>
            <person name="Varghese N."/>
            <person name="Submissions S."/>
        </authorList>
    </citation>
    <scope>NUCLEOTIDE SEQUENCE [LARGE SCALE GENOMIC DNA]</scope>
    <source>
        <strain evidence="7">DSM 13577</strain>
    </source>
</reference>
<dbReference type="GO" id="GO:0005829">
    <property type="term" value="C:cytosol"/>
    <property type="evidence" value="ECO:0007669"/>
    <property type="project" value="TreeGrafter"/>
</dbReference>
<dbReference type="GO" id="GO:0009249">
    <property type="term" value="P:protein lipoylation"/>
    <property type="evidence" value="ECO:0007669"/>
    <property type="project" value="TreeGrafter"/>
</dbReference>
<dbReference type="GO" id="GO:0019464">
    <property type="term" value="P:glycine decarboxylation via glycine cleavage system"/>
    <property type="evidence" value="ECO:0007669"/>
    <property type="project" value="UniProtKB-UniRule"/>
</dbReference>
<dbReference type="GO" id="GO:0005960">
    <property type="term" value="C:glycine cleavage complex"/>
    <property type="evidence" value="ECO:0007669"/>
    <property type="project" value="InterPro"/>
</dbReference>
<dbReference type="STRING" id="1120990.SAMN03080614_1001117"/>
<dbReference type="HAMAP" id="MF_00272">
    <property type="entry name" value="GcvH"/>
    <property type="match status" value="1"/>
</dbReference>
<dbReference type="InterPro" id="IPR000089">
    <property type="entry name" value="Biotin_lipoyl"/>
</dbReference>
<dbReference type="InterPro" id="IPR033753">
    <property type="entry name" value="GCV_H/Fam206"/>
</dbReference>
<dbReference type="InterPro" id="IPR003016">
    <property type="entry name" value="2-oxoA_DH_lipoyl-BS"/>
</dbReference>
<dbReference type="Proteomes" id="UP000243819">
    <property type="component" value="Unassembled WGS sequence"/>
</dbReference>
<comment type="cofactor">
    <cofactor evidence="3">
        <name>(R)-lipoate</name>
        <dbReference type="ChEBI" id="CHEBI:83088"/>
    </cofactor>
    <text evidence="3">Binds 1 lipoyl cofactor covalently.</text>
</comment>
<accession>A0A1H9Y312</accession>
<comment type="subunit">
    <text evidence="3">The glycine cleavage system is composed of four proteins: P, T, L and H.</text>
</comment>
<proteinExistence type="inferred from homology"/>
<evidence type="ECO:0000256" key="4">
    <source>
        <dbReference type="PIRSR" id="PIRSR617453-50"/>
    </source>
</evidence>
<keyword evidence="7" id="KW-1185">Reference proteome</keyword>
<dbReference type="SUPFAM" id="SSF51230">
    <property type="entry name" value="Single hybrid motif"/>
    <property type="match status" value="1"/>
</dbReference>
<feature type="modified residue" description="N6-lipoyllysine" evidence="3 4">
    <location>
        <position position="62"/>
    </location>
</feature>
<dbReference type="PROSITE" id="PS50968">
    <property type="entry name" value="BIOTINYL_LIPOYL"/>
    <property type="match status" value="1"/>
</dbReference>
<dbReference type="PANTHER" id="PTHR11715">
    <property type="entry name" value="GLYCINE CLEAVAGE SYSTEM H PROTEIN"/>
    <property type="match status" value="1"/>
</dbReference>
<dbReference type="Pfam" id="PF01597">
    <property type="entry name" value="GCV_H"/>
    <property type="match status" value="1"/>
</dbReference>
<dbReference type="NCBIfam" id="TIGR00527">
    <property type="entry name" value="gcvH"/>
    <property type="match status" value="1"/>
</dbReference>
<dbReference type="PROSITE" id="PS00189">
    <property type="entry name" value="LIPOYL"/>
    <property type="match status" value="1"/>
</dbReference>